<feature type="region of interest" description="Disordered" evidence="1">
    <location>
        <begin position="1"/>
        <end position="47"/>
    </location>
</feature>
<feature type="compositionally biased region" description="Polar residues" evidence="1">
    <location>
        <begin position="587"/>
        <end position="602"/>
    </location>
</feature>
<protein>
    <recommendedName>
        <fullName evidence="5">PH domain-containing protein</fullName>
    </recommendedName>
</protein>
<dbReference type="OrthoDB" id="1749473at2759"/>
<evidence type="ECO:0000256" key="1">
    <source>
        <dbReference type="SAM" id="MobiDB-lite"/>
    </source>
</evidence>
<dbReference type="AlphaFoldDB" id="J3NNI9"/>
<reference evidence="3" key="4">
    <citation type="journal article" date="2015" name="G3 (Bethesda)">
        <title>Genome sequences of three phytopathogenic species of the Magnaporthaceae family of fungi.</title>
        <authorList>
            <person name="Okagaki L.H."/>
            <person name="Nunes C.C."/>
            <person name="Sailsbery J."/>
            <person name="Clay B."/>
            <person name="Brown D."/>
            <person name="John T."/>
            <person name="Oh Y."/>
            <person name="Young N."/>
            <person name="Fitzgerald M."/>
            <person name="Haas B.J."/>
            <person name="Zeng Q."/>
            <person name="Young S."/>
            <person name="Adiconis X."/>
            <person name="Fan L."/>
            <person name="Levin J.Z."/>
            <person name="Mitchell T.K."/>
            <person name="Okubara P.A."/>
            <person name="Farman M.L."/>
            <person name="Kohn L.M."/>
            <person name="Birren B."/>
            <person name="Ma L.-J."/>
            <person name="Dean R.A."/>
        </authorList>
    </citation>
    <scope>NUCLEOTIDE SEQUENCE</scope>
    <source>
        <strain evidence="3">R3-111a-1</strain>
    </source>
</reference>
<feature type="compositionally biased region" description="Basic and acidic residues" evidence="1">
    <location>
        <begin position="822"/>
        <end position="842"/>
    </location>
</feature>
<evidence type="ECO:0000313" key="3">
    <source>
        <dbReference type="EnsemblFungi" id="EJT77740"/>
    </source>
</evidence>
<dbReference type="EnsemblFungi" id="EJT77740">
    <property type="protein sequence ID" value="EJT77740"/>
    <property type="gene ID" value="GGTG_02845"/>
</dbReference>
<feature type="compositionally biased region" description="Basic and acidic residues" evidence="1">
    <location>
        <begin position="525"/>
        <end position="539"/>
    </location>
</feature>
<feature type="region of interest" description="Disordered" evidence="1">
    <location>
        <begin position="799"/>
        <end position="881"/>
    </location>
</feature>
<feature type="compositionally biased region" description="Basic and acidic residues" evidence="1">
    <location>
        <begin position="25"/>
        <end position="47"/>
    </location>
</feature>
<feature type="region of interest" description="Disordered" evidence="1">
    <location>
        <begin position="498"/>
        <end position="660"/>
    </location>
</feature>
<evidence type="ECO:0000313" key="2">
    <source>
        <dbReference type="EMBL" id="EJT77740.1"/>
    </source>
</evidence>
<reference evidence="2" key="2">
    <citation type="submission" date="2010-07" db="EMBL/GenBank/DDBJ databases">
        <authorList>
            <consortium name="The Broad Institute Genome Sequencing Platform"/>
            <consortium name="Broad Institute Genome Sequencing Center for Infectious Disease"/>
            <person name="Ma L.-J."/>
            <person name="Dead R."/>
            <person name="Young S."/>
            <person name="Zeng Q."/>
            <person name="Koehrsen M."/>
            <person name="Alvarado L."/>
            <person name="Berlin A."/>
            <person name="Chapman S.B."/>
            <person name="Chen Z."/>
            <person name="Freedman E."/>
            <person name="Gellesch M."/>
            <person name="Goldberg J."/>
            <person name="Griggs A."/>
            <person name="Gujja S."/>
            <person name="Heilman E.R."/>
            <person name="Heiman D."/>
            <person name="Hepburn T."/>
            <person name="Howarth C."/>
            <person name="Jen D."/>
            <person name="Larson L."/>
            <person name="Mehta T."/>
            <person name="Neiman D."/>
            <person name="Pearson M."/>
            <person name="Roberts A."/>
            <person name="Saif S."/>
            <person name="Shea T."/>
            <person name="Shenoy N."/>
            <person name="Sisk P."/>
            <person name="Stolte C."/>
            <person name="Sykes S."/>
            <person name="Walk T."/>
            <person name="White J."/>
            <person name="Yandava C."/>
            <person name="Haas B."/>
            <person name="Nusbaum C."/>
            <person name="Birren B."/>
        </authorList>
    </citation>
    <scope>NUCLEOTIDE SEQUENCE</scope>
    <source>
        <strain evidence="2">R3-111a-1</strain>
    </source>
</reference>
<feature type="region of interest" description="Disordered" evidence="1">
    <location>
        <begin position="455"/>
        <end position="475"/>
    </location>
</feature>
<keyword evidence="4" id="KW-1185">Reference proteome</keyword>
<sequence>MAEPSCAAPALVPLQNGSLHSRRQRPPDLDLAREHDNRVPLRAESARMRRRESRLGLINIFGRQKSSVDLASSTAAASSTASLATTATSPPLTTSSSSSSRDLSLPRSAGIRASLAEMSHWSRADSSNHHRQHHQEKQQQRQQRQQTPPSDPSGSPGSTTPAPTPRSVKAPAGAKTKGSSIPAPKPGRGSLATWDPPPLFQAYPQAIRQIELPACTVSAETILRLNGGRASQAPAAMPDAEALSDLASDKAKRKHRRNTSSMASFRSDWTTKIYVLVTSGYLLQYAGEGSFDRLPEKILHLSKDSAAFASDLIPGRHWVVQVSAAMEADGTSTADSRSLLSRLPFRGAEKRNASAFLMVFESADDMDQWIATLRREIEHLGGKKKLSETGKPKADDNVLQLRGQPSQRTLVVRDPERFSRVIAPEQLTWVHEAPAMISTTPATPATPSTLDVLLGSPEMNGAHDRSFDDLSTTNSFASQDGQQLDFLRDESHRLSYVSSGQRTVMTSEGSSSPSCSPTRDSFSSHLDDRPCNPHSEKLVPDAQLRPNVKVILDRRMSMRSPGPLSSIRPVSSAPRTVSDCQPDATHLNDSWPLTTPNFSVPHSVSKRFSIRRSPGPSDEAPPPPPKSTLAPPPRPFPRRPPPSLGAFSRPLSVVADQPSPMSPRFHYQGLESRLDEAGRVHNLKSPLSPGVAEGRRQQAAETRIAPAVPAKTSLSSRRASMQPLAYADSPRRSISTLGLRKRASDFALRQRAVAAPEPRKWQALQHVALATKTPDQPANRLADGLADRPRLRASRVVSGTDMWAQPRTSQRLGVSRPVSVVRQHEPNTHPRFSQDVDVDWRTAPHPPPKDSPPLKPTSSPREPRSEQAVVAVPRTSTSTQYLRTASDTKALLNRHSVPQLADVPPPLPPPTCALPPIPLAHRGPAVRQTRAHTIKT</sequence>
<evidence type="ECO:0000313" key="4">
    <source>
        <dbReference type="Proteomes" id="UP000006039"/>
    </source>
</evidence>
<organism evidence="2">
    <name type="scientific">Gaeumannomyces tritici (strain R3-111a-1)</name>
    <name type="common">Wheat and barley take-all root rot fungus</name>
    <name type="synonym">Gaeumannomyces graminis var. tritici</name>
    <dbReference type="NCBI Taxonomy" id="644352"/>
    <lineage>
        <taxon>Eukaryota</taxon>
        <taxon>Fungi</taxon>
        <taxon>Dikarya</taxon>
        <taxon>Ascomycota</taxon>
        <taxon>Pezizomycotina</taxon>
        <taxon>Sordariomycetes</taxon>
        <taxon>Sordariomycetidae</taxon>
        <taxon>Magnaporthales</taxon>
        <taxon>Magnaporthaceae</taxon>
        <taxon>Gaeumannomyces</taxon>
    </lineage>
</organism>
<feature type="region of interest" description="Disordered" evidence="1">
    <location>
        <begin position="121"/>
        <end position="196"/>
    </location>
</feature>
<feature type="compositionally biased region" description="Pro residues" evidence="1">
    <location>
        <begin position="844"/>
        <end position="855"/>
    </location>
</feature>
<dbReference type="HOGENOM" id="CLU_009124_1_0_1"/>
<gene>
    <name evidence="3" type="primary">20343303</name>
    <name evidence="2" type="ORF">GGTG_02845</name>
</gene>
<dbReference type="Proteomes" id="UP000006039">
    <property type="component" value="Unassembled WGS sequence"/>
</dbReference>
<dbReference type="eggNOG" id="ENOG502S4CD">
    <property type="taxonomic scope" value="Eukaryota"/>
</dbReference>
<dbReference type="GeneID" id="20343303"/>
<evidence type="ECO:0008006" key="5">
    <source>
        <dbReference type="Google" id="ProtNLM"/>
    </source>
</evidence>
<feature type="compositionally biased region" description="Pro residues" evidence="1">
    <location>
        <begin position="619"/>
        <end position="643"/>
    </location>
</feature>
<reference evidence="4" key="1">
    <citation type="submission" date="2010-07" db="EMBL/GenBank/DDBJ databases">
        <title>The genome sequence of Gaeumannomyces graminis var. tritici strain R3-111a-1.</title>
        <authorList>
            <consortium name="The Broad Institute Genome Sequencing Platform"/>
            <person name="Ma L.-J."/>
            <person name="Dead R."/>
            <person name="Young S."/>
            <person name="Zeng Q."/>
            <person name="Koehrsen M."/>
            <person name="Alvarado L."/>
            <person name="Berlin A."/>
            <person name="Chapman S.B."/>
            <person name="Chen Z."/>
            <person name="Freedman E."/>
            <person name="Gellesch M."/>
            <person name="Goldberg J."/>
            <person name="Griggs A."/>
            <person name="Gujja S."/>
            <person name="Heilman E.R."/>
            <person name="Heiman D."/>
            <person name="Hepburn T."/>
            <person name="Howarth C."/>
            <person name="Jen D."/>
            <person name="Larson L."/>
            <person name="Mehta T."/>
            <person name="Neiman D."/>
            <person name="Pearson M."/>
            <person name="Roberts A."/>
            <person name="Saif S."/>
            <person name="Shea T."/>
            <person name="Shenoy N."/>
            <person name="Sisk P."/>
            <person name="Stolte C."/>
            <person name="Sykes S."/>
            <person name="Walk T."/>
            <person name="White J."/>
            <person name="Yandava C."/>
            <person name="Haas B."/>
            <person name="Nusbaum C."/>
            <person name="Birren B."/>
        </authorList>
    </citation>
    <scope>NUCLEOTIDE SEQUENCE [LARGE SCALE GENOMIC DNA]</scope>
    <source>
        <strain evidence="4">R3-111a-1</strain>
    </source>
</reference>
<dbReference type="EMBL" id="GL385396">
    <property type="protein sequence ID" value="EJT77740.1"/>
    <property type="molecule type" value="Genomic_DNA"/>
</dbReference>
<dbReference type="RefSeq" id="XP_009218885.1">
    <property type="nucleotide sequence ID" value="XM_009220621.1"/>
</dbReference>
<dbReference type="STRING" id="644352.J3NNI9"/>
<reference evidence="3" key="5">
    <citation type="submission" date="2018-04" db="UniProtKB">
        <authorList>
            <consortium name="EnsemblFungi"/>
        </authorList>
    </citation>
    <scope>IDENTIFICATION</scope>
    <source>
        <strain evidence="3">R3-111a-1</strain>
    </source>
</reference>
<feature type="compositionally biased region" description="Low complexity" evidence="1">
    <location>
        <begin position="140"/>
        <end position="161"/>
    </location>
</feature>
<feature type="compositionally biased region" description="Low complexity" evidence="1">
    <location>
        <begin position="507"/>
        <end position="524"/>
    </location>
</feature>
<reference evidence="2" key="3">
    <citation type="submission" date="2010-09" db="EMBL/GenBank/DDBJ databases">
        <title>Annotation of Gaeumannomyces graminis var. tritici R3-111a-1.</title>
        <authorList>
            <consortium name="The Broad Institute Genome Sequencing Platform"/>
            <person name="Ma L.-J."/>
            <person name="Dead R."/>
            <person name="Young S.K."/>
            <person name="Zeng Q."/>
            <person name="Gargeya S."/>
            <person name="Fitzgerald M."/>
            <person name="Haas B."/>
            <person name="Abouelleil A."/>
            <person name="Alvarado L."/>
            <person name="Arachchi H.M."/>
            <person name="Berlin A."/>
            <person name="Brown A."/>
            <person name="Chapman S.B."/>
            <person name="Chen Z."/>
            <person name="Dunbar C."/>
            <person name="Freedman E."/>
            <person name="Gearin G."/>
            <person name="Gellesch M."/>
            <person name="Goldberg J."/>
            <person name="Griggs A."/>
            <person name="Gujja S."/>
            <person name="Heiman D."/>
            <person name="Howarth C."/>
            <person name="Larson L."/>
            <person name="Lui A."/>
            <person name="MacDonald P.J.P."/>
            <person name="Mehta T."/>
            <person name="Montmayeur A."/>
            <person name="Murphy C."/>
            <person name="Neiman D."/>
            <person name="Pearson M."/>
            <person name="Priest M."/>
            <person name="Roberts A."/>
            <person name="Saif S."/>
            <person name="Shea T."/>
            <person name="Shenoy N."/>
            <person name="Sisk P."/>
            <person name="Stolte C."/>
            <person name="Sykes S."/>
            <person name="Yandava C."/>
            <person name="Wortman J."/>
            <person name="Nusbaum C."/>
            <person name="Birren B."/>
        </authorList>
    </citation>
    <scope>NUCLEOTIDE SEQUENCE</scope>
    <source>
        <strain evidence="2">R3-111a-1</strain>
    </source>
</reference>
<feature type="region of interest" description="Disordered" evidence="1">
    <location>
        <begin position="79"/>
        <end position="106"/>
    </location>
</feature>
<accession>J3NNI9</accession>
<dbReference type="VEuPathDB" id="FungiDB:GGTG_02845"/>
<proteinExistence type="predicted"/>
<feature type="region of interest" description="Disordered" evidence="1">
    <location>
        <begin position="915"/>
        <end position="936"/>
    </location>
</feature>
<name>J3NNI9_GAET3</name>